<name>A0A9P4M949_9PEZI</name>
<evidence type="ECO:0000313" key="2">
    <source>
        <dbReference type="EMBL" id="KAF2102388.1"/>
    </source>
</evidence>
<protein>
    <submittedName>
        <fullName evidence="2">Uncharacterized protein</fullName>
    </submittedName>
</protein>
<feature type="compositionally biased region" description="Polar residues" evidence="1">
    <location>
        <begin position="575"/>
        <end position="599"/>
    </location>
</feature>
<feature type="compositionally biased region" description="Polar residues" evidence="1">
    <location>
        <begin position="84"/>
        <end position="94"/>
    </location>
</feature>
<reference evidence="2" key="1">
    <citation type="journal article" date="2020" name="Stud. Mycol.">
        <title>101 Dothideomycetes genomes: a test case for predicting lifestyles and emergence of pathogens.</title>
        <authorList>
            <person name="Haridas S."/>
            <person name="Albert R."/>
            <person name="Binder M."/>
            <person name="Bloem J."/>
            <person name="Labutti K."/>
            <person name="Salamov A."/>
            <person name="Andreopoulos B."/>
            <person name="Baker S."/>
            <person name="Barry K."/>
            <person name="Bills G."/>
            <person name="Bluhm B."/>
            <person name="Cannon C."/>
            <person name="Castanera R."/>
            <person name="Culley D."/>
            <person name="Daum C."/>
            <person name="Ezra D."/>
            <person name="Gonzalez J."/>
            <person name="Henrissat B."/>
            <person name="Kuo A."/>
            <person name="Liang C."/>
            <person name="Lipzen A."/>
            <person name="Lutzoni F."/>
            <person name="Magnuson J."/>
            <person name="Mondo S."/>
            <person name="Nolan M."/>
            <person name="Ohm R."/>
            <person name="Pangilinan J."/>
            <person name="Park H.-J."/>
            <person name="Ramirez L."/>
            <person name="Alfaro M."/>
            <person name="Sun H."/>
            <person name="Tritt A."/>
            <person name="Yoshinaga Y."/>
            <person name="Zwiers L.-H."/>
            <person name="Turgeon B."/>
            <person name="Goodwin S."/>
            <person name="Spatafora J."/>
            <person name="Crous P."/>
            <person name="Grigoriev I."/>
        </authorList>
    </citation>
    <scope>NUCLEOTIDE SEQUENCE</scope>
    <source>
        <strain evidence="2">CBS 133067</strain>
    </source>
</reference>
<evidence type="ECO:0000256" key="1">
    <source>
        <dbReference type="SAM" id="MobiDB-lite"/>
    </source>
</evidence>
<feature type="compositionally biased region" description="Low complexity" evidence="1">
    <location>
        <begin position="280"/>
        <end position="290"/>
    </location>
</feature>
<dbReference type="AlphaFoldDB" id="A0A9P4M949"/>
<feature type="region of interest" description="Disordered" evidence="1">
    <location>
        <begin position="575"/>
        <end position="630"/>
    </location>
</feature>
<feature type="region of interest" description="Disordered" evidence="1">
    <location>
        <begin position="463"/>
        <end position="484"/>
    </location>
</feature>
<dbReference type="EMBL" id="ML978122">
    <property type="protein sequence ID" value="KAF2102388.1"/>
    <property type="molecule type" value="Genomic_DNA"/>
</dbReference>
<feature type="compositionally biased region" description="Basic and acidic residues" evidence="1">
    <location>
        <begin position="295"/>
        <end position="304"/>
    </location>
</feature>
<dbReference type="Proteomes" id="UP000799772">
    <property type="component" value="Unassembled WGS sequence"/>
</dbReference>
<comment type="caution">
    <text evidence="2">The sequence shown here is derived from an EMBL/GenBank/DDBJ whole genome shotgun (WGS) entry which is preliminary data.</text>
</comment>
<feature type="compositionally biased region" description="Basic and acidic residues" evidence="1">
    <location>
        <begin position="213"/>
        <end position="223"/>
    </location>
</feature>
<feature type="compositionally biased region" description="Low complexity" evidence="1">
    <location>
        <begin position="104"/>
        <end position="130"/>
    </location>
</feature>
<feature type="compositionally biased region" description="Polar residues" evidence="1">
    <location>
        <begin position="251"/>
        <end position="267"/>
    </location>
</feature>
<feature type="region of interest" description="Disordered" evidence="1">
    <location>
        <begin position="325"/>
        <end position="357"/>
    </location>
</feature>
<evidence type="ECO:0000313" key="3">
    <source>
        <dbReference type="Proteomes" id="UP000799772"/>
    </source>
</evidence>
<feature type="compositionally biased region" description="Low complexity" evidence="1">
    <location>
        <begin position="177"/>
        <end position="196"/>
    </location>
</feature>
<accession>A0A9P4M949</accession>
<feature type="compositionally biased region" description="Low complexity" evidence="1">
    <location>
        <begin position="679"/>
        <end position="700"/>
    </location>
</feature>
<proteinExistence type="predicted"/>
<keyword evidence="3" id="KW-1185">Reference proteome</keyword>
<feature type="region of interest" description="Disordered" evidence="1">
    <location>
        <begin position="52"/>
        <end position="304"/>
    </location>
</feature>
<gene>
    <name evidence="2" type="ORF">NA57DRAFT_51970</name>
</gene>
<feature type="compositionally biased region" description="Basic and acidic residues" evidence="1">
    <location>
        <begin position="240"/>
        <end position="250"/>
    </location>
</feature>
<feature type="region of interest" description="Disordered" evidence="1">
    <location>
        <begin position="534"/>
        <end position="563"/>
    </location>
</feature>
<feature type="compositionally biased region" description="Low complexity" evidence="1">
    <location>
        <begin position="719"/>
        <end position="729"/>
    </location>
</feature>
<sequence length="892" mass="96137">MPTTHCSKCGNIYGPHDPLVPCEEALGGYPKSINTAFNQAGWNQFNGGTAQQLATAAGHHPAPLGTFLAHRPPPPIPTQAQTPNQLNGNTSQLLSHAAGGQGHARGASDTPQPVTTPSTSQAQPSDQSSQKLKGNGRRKERSLSAPAAISVEIRRSAPTRLPLRQRDNNGNGNAHAQNPSTPSTGTPSQQQSSKQSNAEDKENQKPPSNSGNQREHNEADRSQRGPAPRKKPSGILKKTSQFDKIPKEQASEANQSQNNPTAETSQEVPDEASQPELNHEQPSNNAPQPEQNEEEAPREGLPERSHLSAMRWEMNNMLRFSRTRGAQHAGKNFPSRLLKKQKPSKKHTGIFEPGETGIGHAILGATNIVHSTSWPSANPLLSPRYRSPREGSAITASASQPILSTTLKSEIQSIGTSVGSADVIEGVDPTLLGAPATTASQQVSEAITGIVRHTHINITESQAPDCTVTGDGESARDESTEDPNAFTRECARQRSHGPSLLAGFGAHLGRTHVWPHGFPIRASLKAWARRSLKKNKQKCPTWPAPARSQFETTRAAHDCRPASAPPTLTVIQAVESTPQDSSVRPPSQQAPTNASNPSIVVTEHPNPGSSNDGPATERPQAYPQLHGPRHLFVPRLRKIANMRRANRRAGTYTCVCGARVDHANEPHQSCPAAQGGNNTGEQSTEQTVQVTEQAVEITEQPAQTAEQSHEGTAPATPLSNRPSSKSDNSSPPPASGVISPFDHIMEAREQTPHPHQRRCCIGRLLAKLNRKFRRMKPTDGDCTGKQELLSDQSSRNHHELTRGIGWCLHGVVLCSEPPYKLIRFLIHAVKSMVRCLVDAVMAVGSCGMYTFEDLESSALGEIISCYGCLELRDDDTQSDAAVGIEMIEYAPS</sequence>
<organism evidence="2 3">
    <name type="scientific">Rhizodiscina lignyota</name>
    <dbReference type="NCBI Taxonomy" id="1504668"/>
    <lineage>
        <taxon>Eukaryota</taxon>
        <taxon>Fungi</taxon>
        <taxon>Dikarya</taxon>
        <taxon>Ascomycota</taxon>
        <taxon>Pezizomycotina</taxon>
        <taxon>Dothideomycetes</taxon>
        <taxon>Pleosporomycetidae</taxon>
        <taxon>Aulographales</taxon>
        <taxon>Rhizodiscinaceae</taxon>
        <taxon>Rhizodiscina</taxon>
    </lineage>
</organism>
<feature type="region of interest" description="Disordered" evidence="1">
    <location>
        <begin position="667"/>
        <end position="739"/>
    </location>
</feature>
<feature type="compositionally biased region" description="Basic residues" evidence="1">
    <location>
        <begin position="337"/>
        <end position="348"/>
    </location>
</feature>